<sequence>MKKSMKTLALSAAMLAMGATANAAVIDLNIYGASAEFLFWNAAAPGFLTSVRGCSATSQTTSADGKHEITQGTGCDGGANTINLRYSAKASYDGIYAVGNKYDPTVVAPATQQCPGLPGQRKMVNGAGNNGTSCQEVHLGASDVSGEAFTQSSEGQVYGMRNGGYVTRYFSGVPTTGLTSYQPVVVPFGFFANNAIKVEKCVGGAADGALCTAATAAADCGTGSVCTQKTIDNITREMAVQIFSGNILSWKDFGASYSVAGDPTNSVYACLRHAGSGTHATFDKAVFAGIANPISGFENTSSSPYAYFNDGGSDEIKCVNGNIGSGTGSAIGAIGYADADQSVGVSGSSQNVVAIKYNGLAGRRSAIRNGAYDFFSNQWLYENPTKTPSTSAQHTLITQLVNFASDPTHIPASKANFWAAASEMTYNKADDSAYPAYVGATTPMIP</sequence>
<reference evidence="2 3" key="1">
    <citation type="submission" date="2007-05" db="EMBL/GenBank/DDBJ databases">
        <title>Complete sequence of Geobacter uraniireducens Rf4.</title>
        <authorList>
            <consortium name="US DOE Joint Genome Institute"/>
            <person name="Copeland A."/>
            <person name="Lucas S."/>
            <person name="Lapidus A."/>
            <person name="Barry K."/>
            <person name="Detter J.C."/>
            <person name="Glavina del Rio T."/>
            <person name="Hammon N."/>
            <person name="Israni S."/>
            <person name="Dalin E."/>
            <person name="Tice H."/>
            <person name="Pitluck S."/>
            <person name="Chertkov O."/>
            <person name="Brettin T."/>
            <person name="Bruce D."/>
            <person name="Han C."/>
            <person name="Schmutz J."/>
            <person name="Larimer F."/>
            <person name="Land M."/>
            <person name="Hauser L."/>
            <person name="Kyrpides N."/>
            <person name="Mikhailova N."/>
            <person name="Shelobolina E."/>
            <person name="Aklujkar M."/>
            <person name="Lovley D."/>
            <person name="Richardson P."/>
        </authorList>
    </citation>
    <scope>NUCLEOTIDE SEQUENCE [LARGE SCALE GENOMIC DNA]</scope>
    <source>
        <strain evidence="2 3">Rf4</strain>
    </source>
</reference>
<gene>
    <name evidence="2" type="ordered locus">Gura_2578</name>
</gene>
<organism evidence="2 3">
    <name type="scientific">Geotalea uraniireducens (strain Rf4)</name>
    <name type="common">Geobacter uraniireducens</name>
    <dbReference type="NCBI Taxonomy" id="351605"/>
    <lineage>
        <taxon>Bacteria</taxon>
        <taxon>Pseudomonadati</taxon>
        <taxon>Thermodesulfobacteriota</taxon>
        <taxon>Desulfuromonadia</taxon>
        <taxon>Geobacterales</taxon>
        <taxon>Geobacteraceae</taxon>
        <taxon>Geotalea</taxon>
    </lineage>
</organism>
<accession>A5G4N8</accession>
<dbReference type="HOGENOM" id="CLU_613595_0_0_7"/>
<feature type="chain" id="PRO_5002683308" description="PBP domain-containing protein" evidence="1">
    <location>
        <begin position="24"/>
        <end position="446"/>
    </location>
</feature>
<dbReference type="EMBL" id="CP000698">
    <property type="protein sequence ID" value="ABQ26756.1"/>
    <property type="molecule type" value="Genomic_DNA"/>
</dbReference>
<keyword evidence="3" id="KW-1185">Reference proteome</keyword>
<dbReference type="OrthoDB" id="5393994at2"/>
<dbReference type="KEGG" id="gur:Gura_2578"/>
<dbReference type="RefSeq" id="WP_011939434.1">
    <property type="nucleotide sequence ID" value="NC_009483.1"/>
</dbReference>
<protein>
    <recommendedName>
        <fullName evidence="4">PBP domain-containing protein</fullName>
    </recommendedName>
</protein>
<keyword evidence="1" id="KW-0732">Signal</keyword>
<evidence type="ECO:0000313" key="3">
    <source>
        <dbReference type="Proteomes" id="UP000006695"/>
    </source>
</evidence>
<evidence type="ECO:0008006" key="4">
    <source>
        <dbReference type="Google" id="ProtNLM"/>
    </source>
</evidence>
<evidence type="ECO:0000313" key="2">
    <source>
        <dbReference type="EMBL" id="ABQ26756.1"/>
    </source>
</evidence>
<proteinExistence type="predicted"/>
<evidence type="ECO:0000256" key="1">
    <source>
        <dbReference type="SAM" id="SignalP"/>
    </source>
</evidence>
<name>A5G4N8_GEOUR</name>
<dbReference type="Proteomes" id="UP000006695">
    <property type="component" value="Chromosome"/>
</dbReference>
<dbReference type="STRING" id="351605.Gura_2578"/>
<dbReference type="SUPFAM" id="SSF53850">
    <property type="entry name" value="Periplasmic binding protein-like II"/>
    <property type="match status" value="1"/>
</dbReference>
<dbReference type="AlphaFoldDB" id="A5G4N8"/>
<feature type="signal peptide" evidence="1">
    <location>
        <begin position="1"/>
        <end position="23"/>
    </location>
</feature>
<dbReference type="Gene3D" id="3.40.190.10">
    <property type="entry name" value="Periplasmic binding protein-like II"/>
    <property type="match status" value="1"/>
</dbReference>